<evidence type="ECO:0000313" key="2">
    <source>
        <dbReference type="EMBL" id="JAP09655.1"/>
    </source>
</evidence>
<reference evidence="2" key="1">
    <citation type="submission" date="2015-12" db="EMBL/GenBank/DDBJ databases">
        <title>Gene expression during late stages of embryo sac development: a critical building block for successful pollen-pistil interactions.</title>
        <authorList>
            <person name="Liu Y."/>
            <person name="Joly V."/>
            <person name="Sabar M."/>
            <person name="Matton D.P."/>
        </authorList>
    </citation>
    <scope>NUCLEOTIDE SEQUENCE</scope>
</reference>
<accession>A0A0V0GPI7</accession>
<feature type="chain" id="PRO_5006865448" evidence="1">
    <location>
        <begin position="32"/>
        <end position="75"/>
    </location>
</feature>
<sequence length="75" mass="8413">MSTCCSSGEDILFFLLQFIFYLLLQPQSCSSVTQHWTTPPVSIHCSLALQPHHPPPFKFVRVFDCTGVLSCLITP</sequence>
<dbReference type="EMBL" id="GEDG01034597">
    <property type="protein sequence ID" value="JAP09655.1"/>
    <property type="molecule type" value="Transcribed_RNA"/>
</dbReference>
<protein>
    <submittedName>
        <fullName evidence="2">Putative ovule protein</fullName>
    </submittedName>
</protein>
<feature type="signal peptide" evidence="1">
    <location>
        <begin position="1"/>
        <end position="31"/>
    </location>
</feature>
<proteinExistence type="predicted"/>
<evidence type="ECO:0000256" key="1">
    <source>
        <dbReference type="SAM" id="SignalP"/>
    </source>
</evidence>
<dbReference type="AlphaFoldDB" id="A0A0V0GPI7"/>
<name>A0A0V0GPI7_SOLCH</name>
<keyword evidence="1" id="KW-0732">Signal</keyword>
<organism evidence="2">
    <name type="scientific">Solanum chacoense</name>
    <name type="common">Chaco potato</name>
    <dbReference type="NCBI Taxonomy" id="4108"/>
    <lineage>
        <taxon>Eukaryota</taxon>
        <taxon>Viridiplantae</taxon>
        <taxon>Streptophyta</taxon>
        <taxon>Embryophyta</taxon>
        <taxon>Tracheophyta</taxon>
        <taxon>Spermatophyta</taxon>
        <taxon>Magnoliopsida</taxon>
        <taxon>eudicotyledons</taxon>
        <taxon>Gunneridae</taxon>
        <taxon>Pentapetalae</taxon>
        <taxon>asterids</taxon>
        <taxon>lamiids</taxon>
        <taxon>Solanales</taxon>
        <taxon>Solanaceae</taxon>
        <taxon>Solanoideae</taxon>
        <taxon>Solaneae</taxon>
        <taxon>Solanum</taxon>
    </lineage>
</organism>